<proteinExistence type="inferred from homology"/>
<evidence type="ECO:0000313" key="8">
    <source>
        <dbReference type="EMBL" id="PIR88510.1"/>
    </source>
</evidence>
<keyword evidence="5" id="KW-0676">Redox-active center</keyword>
<organism evidence="8 9">
    <name type="scientific">Candidatus Harrisonbacteria bacterium CG10_big_fil_rev_8_21_14_0_10_44_23</name>
    <dbReference type="NCBI Taxonomy" id="1974585"/>
    <lineage>
        <taxon>Bacteria</taxon>
        <taxon>Candidatus Harrisoniibacteriota</taxon>
    </lineage>
</organism>
<feature type="transmembrane region" description="Helical" evidence="6">
    <location>
        <begin position="51"/>
        <end position="69"/>
    </location>
</feature>
<dbReference type="AlphaFoldDB" id="A0A2H0UQ44"/>
<sequence length="270" mass="30241">MGQLEFIKKIKKQIIKMEENISRKQRRRLERMAEKEKFAKKRTSKKTVRSIIIWLLTLVIIAGAVWGIIKLAQKPASQGGGDVVATDQNIAEQDWTQGPEGAVVELIEYSDFQCPACAAYQPIVDQILEKYPNDVRFAYRQYPLVSIHQNAYEAAQASEAAGLQGKFWQMHSSLFENQRNWETAPRAKAIFKGYGEEIGLDMDKFDADFNSSVVKDAIAADIIAGESIPLLGTPTFLLNGRLIANPRTVGEFESIIEAEISKLTSEENAT</sequence>
<dbReference type="SUPFAM" id="SSF52833">
    <property type="entry name" value="Thioredoxin-like"/>
    <property type="match status" value="1"/>
</dbReference>
<evidence type="ECO:0000256" key="6">
    <source>
        <dbReference type="SAM" id="Phobius"/>
    </source>
</evidence>
<dbReference type="PROSITE" id="PS51352">
    <property type="entry name" value="THIOREDOXIN_2"/>
    <property type="match status" value="1"/>
</dbReference>
<gene>
    <name evidence="8" type="ORF">COU09_01895</name>
</gene>
<keyword evidence="2" id="KW-0732">Signal</keyword>
<dbReference type="PANTHER" id="PTHR13887">
    <property type="entry name" value="GLUTATHIONE S-TRANSFERASE KAPPA"/>
    <property type="match status" value="1"/>
</dbReference>
<dbReference type="InterPro" id="IPR012336">
    <property type="entry name" value="Thioredoxin-like_fold"/>
</dbReference>
<dbReference type="Pfam" id="PF13462">
    <property type="entry name" value="Thioredoxin_4"/>
    <property type="match status" value="1"/>
</dbReference>
<dbReference type="Gene3D" id="3.40.30.10">
    <property type="entry name" value="Glutaredoxin"/>
    <property type="match status" value="1"/>
</dbReference>
<evidence type="ECO:0000256" key="5">
    <source>
        <dbReference type="ARBA" id="ARBA00023284"/>
    </source>
</evidence>
<keyword evidence="4" id="KW-1015">Disulfide bond</keyword>
<evidence type="ECO:0000256" key="1">
    <source>
        <dbReference type="ARBA" id="ARBA00005791"/>
    </source>
</evidence>
<reference evidence="9" key="1">
    <citation type="submission" date="2017-09" db="EMBL/GenBank/DDBJ databases">
        <title>Depth-based differentiation of microbial function through sediment-hosted aquifers and enrichment of novel symbionts in the deep terrestrial subsurface.</title>
        <authorList>
            <person name="Probst A.J."/>
            <person name="Ladd B."/>
            <person name="Jarett J.K."/>
            <person name="Geller-Mcgrath D.E."/>
            <person name="Sieber C.M.K."/>
            <person name="Emerson J.B."/>
            <person name="Anantharaman K."/>
            <person name="Thomas B.C."/>
            <person name="Malmstrom R."/>
            <person name="Stieglmeier M."/>
            <person name="Klingl A."/>
            <person name="Woyke T."/>
            <person name="Ryan C.M."/>
            <person name="Banfield J.F."/>
        </authorList>
    </citation>
    <scope>NUCLEOTIDE SEQUENCE [LARGE SCALE GENOMIC DNA]</scope>
</reference>
<accession>A0A2H0UQ44</accession>
<comment type="similarity">
    <text evidence="1">Belongs to the thioredoxin family. DsbA subfamily.</text>
</comment>
<dbReference type="EMBL" id="PFBB01000020">
    <property type="protein sequence ID" value="PIR88510.1"/>
    <property type="molecule type" value="Genomic_DNA"/>
</dbReference>
<evidence type="ECO:0000256" key="4">
    <source>
        <dbReference type="ARBA" id="ARBA00023157"/>
    </source>
</evidence>
<dbReference type="PANTHER" id="PTHR13887:SF14">
    <property type="entry name" value="DISULFIDE BOND FORMATION PROTEIN D"/>
    <property type="match status" value="1"/>
</dbReference>
<evidence type="ECO:0000256" key="2">
    <source>
        <dbReference type="ARBA" id="ARBA00022729"/>
    </source>
</evidence>
<name>A0A2H0UQ44_9BACT</name>
<dbReference type="InterPro" id="IPR036249">
    <property type="entry name" value="Thioredoxin-like_sf"/>
</dbReference>
<dbReference type="Proteomes" id="UP000229615">
    <property type="component" value="Unassembled WGS sequence"/>
</dbReference>
<evidence type="ECO:0000256" key="3">
    <source>
        <dbReference type="ARBA" id="ARBA00023002"/>
    </source>
</evidence>
<keyword evidence="3" id="KW-0560">Oxidoreductase</keyword>
<keyword evidence="6" id="KW-0812">Transmembrane</keyword>
<feature type="domain" description="Thioredoxin" evidence="7">
    <location>
        <begin position="70"/>
        <end position="261"/>
    </location>
</feature>
<evidence type="ECO:0000313" key="9">
    <source>
        <dbReference type="Proteomes" id="UP000229615"/>
    </source>
</evidence>
<keyword evidence="6" id="KW-0472">Membrane</keyword>
<comment type="caution">
    <text evidence="8">The sequence shown here is derived from an EMBL/GenBank/DDBJ whole genome shotgun (WGS) entry which is preliminary data.</text>
</comment>
<keyword evidence="6" id="KW-1133">Transmembrane helix</keyword>
<dbReference type="InterPro" id="IPR013766">
    <property type="entry name" value="Thioredoxin_domain"/>
</dbReference>
<protein>
    <recommendedName>
        <fullName evidence="7">Thioredoxin domain-containing protein</fullName>
    </recommendedName>
</protein>
<evidence type="ECO:0000259" key="7">
    <source>
        <dbReference type="PROSITE" id="PS51352"/>
    </source>
</evidence>
<dbReference type="GO" id="GO:0016491">
    <property type="term" value="F:oxidoreductase activity"/>
    <property type="evidence" value="ECO:0007669"/>
    <property type="project" value="UniProtKB-KW"/>
</dbReference>